<dbReference type="SMART" id="SM00382">
    <property type="entry name" value="AAA"/>
    <property type="match status" value="2"/>
</dbReference>
<name>A0ABR8PMS9_9BACL</name>
<comment type="caution">
    <text evidence="5">The sequence shown here is derived from an EMBL/GenBank/DDBJ whole genome shotgun (WGS) entry which is preliminary data.</text>
</comment>
<dbReference type="Pfam" id="PF12848">
    <property type="entry name" value="ABC_tran_Xtn"/>
    <property type="match status" value="1"/>
</dbReference>
<dbReference type="Pfam" id="PF00005">
    <property type="entry name" value="ABC_tran"/>
    <property type="match status" value="2"/>
</dbReference>
<dbReference type="InterPro" id="IPR017871">
    <property type="entry name" value="ABC_transporter-like_CS"/>
</dbReference>
<keyword evidence="6" id="KW-1185">Reference proteome</keyword>
<dbReference type="InterPro" id="IPR027417">
    <property type="entry name" value="P-loop_NTPase"/>
</dbReference>
<feature type="domain" description="ABC transporter" evidence="4">
    <location>
        <begin position="328"/>
        <end position="537"/>
    </location>
</feature>
<dbReference type="PANTHER" id="PTHR42855:SF2">
    <property type="entry name" value="DRUG RESISTANCE ABC TRANSPORTER,ATP-BINDING PROTEIN"/>
    <property type="match status" value="1"/>
</dbReference>
<dbReference type="Gene3D" id="3.40.50.300">
    <property type="entry name" value="P-loop containing nucleotide triphosphate hydrolases"/>
    <property type="match status" value="2"/>
</dbReference>
<organism evidence="5 6">
    <name type="scientific">Sporosarcina gallistercoris</name>
    <dbReference type="NCBI Taxonomy" id="2762245"/>
    <lineage>
        <taxon>Bacteria</taxon>
        <taxon>Bacillati</taxon>
        <taxon>Bacillota</taxon>
        <taxon>Bacilli</taxon>
        <taxon>Bacillales</taxon>
        <taxon>Caryophanaceae</taxon>
        <taxon>Sporosarcina</taxon>
    </lineage>
</organism>
<dbReference type="Proteomes" id="UP000659496">
    <property type="component" value="Unassembled WGS sequence"/>
</dbReference>
<keyword evidence="3" id="KW-0175">Coiled coil</keyword>
<evidence type="ECO:0000313" key="6">
    <source>
        <dbReference type="Proteomes" id="UP000659496"/>
    </source>
</evidence>
<dbReference type="NCBIfam" id="NF000355">
    <property type="entry name" value="ribo_prot_ABC_F"/>
    <property type="match status" value="1"/>
</dbReference>
<feature type="coiled-coil region" evidence="3">
    <location>
        <begin position="249"/>
        <end position="276"/>
    </location>
</feature>
<gene>
    <name evidence="5" type="primary">abc-f</name>
    <name evidence="5" type="ORF">H9659_14190</name>
</gene>
<evidence type="ECO:0000313" key="5">
    <source>
        <dbReference type="EMBL" id="MBD7909484.1"/>
    </source>
</evidence>
<dbReference type="SUPFAM" id="SSF52540">
    <property type="entry name" value="P-loop containing nucleoside triphosphate hydrolases"/>
    <property type="match status" value="2"/>
</dbReference>
<evidence type="ECO:0000256" key="1">
    <source>
        <dbReference type="ARBA" id="ARBA00022741"/>
    </source>
</evidence>
<dbReference type="InterPro" id="IPR051309">
    <property type="entry name" value="ABCF_ATPase"/>
</dbReference>
<evidence type="ECO:0000259" key="4">
    <source>
        <dbReference type="PROSITE" id="PS50893"/>
    </source>
</evidence>
<dbReference type="InterPro" id="IPR003593">
    <property type="entry name" value="AAA+_ATPase"/>
</dbReference>
<accession>A0ABR8PMS9</accession>
<evidence type="ECO:0000256" key="2">
    <source>
        <dbReference type="ARBA" id="ARBA00022840"/>
    </source>
</evidence>
<dbReference type="CDD" id="cd03221">
    <property type="entry name" value="ABCF_EF-3"/>
    <property type="match status" value="2"/>
</dbReference>
<protein>
    <submittedName>
        <fullName evidence="5">ABC-F type ribosomal protection protein</fullName>
    </submittedName>
</protein>
<reference evidence="5 6" key="1">
    <citation type="submission" date="2020-08" db="EMBL/GenBank/DDBJ databases">
        <title>A Genomic Blueprint of the Chicken Gut Microbiome.</title>
        <authorList>
            <person name="Gilroy R."/>
            <person name="Ravi A."/>
            <person name="Getino M."/>
            <person name="Pursley I."/>
            <person name="Horton D.L."/>
            <person name="Alikhan N.-F."/>
            <person name="Baker D."/>
            <person name="Gharbi K."/>
            <person name="Hall N."/>
            <person name="Watson M."/>
            <person name="Adriaenssens E.M."/>
            <person name="Foster-Nyarko E."/>
            <person name="Jarju S."/>
            <person name="Secka A."/>
            <person name="Antonio M."/>
            <person name="Oren A."/>
            <person name="Chaudhuri R."/>
            <person name="La Ragione R.M."/>
            <person name="Hildebrand F."/>
            <person name="Pallen M.J."/>
        </authorList>
    </citation>
    <scope>NUCLEOTIDE SEQUENCE [LARGE SCALE GENOMIC DNA]</scope>
    <source>
        <strain evidence="5 6">Sa3CUA8</strain>
    </source>
</reference>
<evidence type="ECO:0000256" key="3">
    <source>
        <dbReference type="SAM" id="Coils"/>
    </source>
</evidence>
<dbReference type="PROSITE" id="PS00211">
    <property type="entry name" value="ABC_TRANSPORTER_1"/>
    <property type="match status" value="2"/>
</dbReference>
<dbReference type="PANTHER" id="PTHR42855">
    <property type="entry name" value="ABC TRANSPORTER ATP-BINDING SUBUNIT"/>
    <property type="match status" value="1"/>
</dbReference>
<keyword evidence="2" id="KW-0067">ATP-binding</keyword>
<keyword evidence="1" id="KW-0547">Nucleotide-binding</keyword>
<sequence>MHIKAENLTKSFGGTVILDQLTMEVKSGEHVALVGRNGCGKTTLLSLLAGIESPDNGRIIQAKDSKIGYLHQIPAYPHHLVKDVLLEAFNELIGIERRMKELELQMATDASDRILSRYGGLQETFMELGGYEMESKITSIANGLGITHFFQHEFEALSGGEKTKVMLGQILLKNPDILLLDEPTNHLDLSAIEWLEQHIRQFPGTVVLVSHDRQFMNRVVDKVIELEDGQCWLSHGNYDAFLLNREAKLEQQFSEYKEQQKKIKKIKEAIRRLRQWANESSPPNPDLFRKAKSMEKMLARIEVVKKPKKEKAMNLRLEASERSGKEVVLIEQLSHRYALQQPMIFEDISLSVYWQDRLAIVGNNGTGKSTLLKMILNQVVPSEGRIRIGSNVTIGYLAQQFDTLNDELRLIDAFREELSMSEPDARHVLAQFLFYGYDVFKKVKDLSGGEKMRLRLAQLMQQNINLLILDEPTNHLDIESREVLEDTLESFEGTIIAVSHDRYFLQKLFTKIAWIDQQKMTIHDGDFEFAHRKQVEE</sequence>
<dbReference type="EMBL" id="JACSQY010000013">
    <property type="protein sequence ID" value="MBD7909484.1"/>
    <property type="molecule type" value="Genomic_DNA"/>
</dbReference>
<dbReference type="InterPro" id="IPR003439">
    <property type="entry name" value="ABC_transporter-like_ATP-bd"/>
</dbReference>
<feature type="domain" description="ABC transporter" evidence="4">
    <location>
        <begin position="3"/>
        <end position="253"/>
    </location>
</feature>
<proteinExistence type="predicted"/>
<dbReference type="InterPro" id="IPR032781">
    <property type="entry name" value="ABC_tran_Xtn"/>
</dbReference>
<dbReference type="PROSITE" id="PS50893">
    <property type="entry name" value="ABC_TRANSPORTER_2"/>
    <property type="match status" value="2"/>
</dbReference>
<dbReference type="RefSeq" id="WP_191691720.1">
    <property type="nucleotide sequence ID" value="NZ_JACSQY010000013.1"/>
</dbReference>